<dbReference type="RefSeq" id="WP_184819774.1">
    <property type="nucleotide sequence ID" value="NZ_JACHMM010000001.1"/>
</dbReference>
<dbReference type="Proteomes" id="UP000542813">
    <property type="component" value="Unassembled WGS sequence"/>
</dbReference>
<accession>A0A7W9GM24</accession>
<proteinExistence type="predicted"/>
<dbReference type="AlphaFoldDB" id="A0A7W9GM24"/>
<feature type="transmembrane region" description="Helical" evidence="1">
    <location>
        <begin position="49"/>
        <end position="67"/>
    </location>
</feature>
<feature type="transmembrane region" description="Helical" evidence="1">
    <location>
        <begin position="20"/>
        <end position="43"/>
    </location>
</feature>
<feature type="transmembrane region" description="Helical" evidence="1">
    <location>
        <begin position="102"/>
        <end position="119"/>
    </location>
</feature>
<keyword evidence="1" id="KW-1133">Transmembrane helix</keyword>
<name>A0A7W9GM24_9ACTN</name>
<sequence length="138" mass="14386">MTDTRELRLPDERPWPAWALPVSAVAGVGALGAGLGLAVARYWGDPLPLAIAPVLLVMAAGCGAAVVRRALRHERRTYAVTEVAVVLAVAAVLYAGSPLGRAVLAALVGGGLLATAWAVRSERRQPTKMQNGWPSRSA</sequence>
<evidence type="ECO:0000313" key="3">
    <source>
        <dbReference type="Proteomes" id="UP000542813"/>
    </source>
</evidence>
<dbReference type="EMBL" id="JACHMM010000001">
    <property type="protein sequence ID" value="MBB5786363.1"/>
    <property type="molecule type" value="Genomic_DNA"/>
</dbReference>
<gene>
    <name evidence="2" type="ORF">HD601_000938</name>
</gene>
<keyword evidence="1" id="KW-0812">Transmembrane</keyword>
<keyword evidence="3" id="KW-1185">Reference proteome</keyword>
<organism evidence="2 3">
    <name type="scientific">Jiangella mangrovi</name>
    <dbReference type="NCBI Taxonomy" id="1524084"/>
    <lineage>
        <taxon>Bacteria</taxon>
        <taxon>Bacillati</taxon>
        <taxon>Actinomycetota</taxon>
        <taxon>Actinomycetes</taxon>
        <taxon>Jiangellales</taxon>
        <taxon>Jiangellaceae</taxon>
        <taxon>Jiangella</taxon>
    </lineage>
</organism>
<keyword evidence="1" id="KW-0472">Membrane</keyword>
<feature type="transmembrane region" description="Helical" evidence="1">
    <location>
        <begin position="79"/>
        <end position="96"/>
    </location>
</feature>
<evidence type="ECO:0000313" key="2">
    <source>
        <dbReference type="EMBL" id="MBB5786363.1"/>
    </source>
</evidence>
<comment type="caution">
    <text evidence="2">The sequence shown here is derived from an EMBL/GenBank/DDBJ whole genome shotgun (WGS) entry which is preliminary data.</text>
</comment>
<reference evidence="2 3" key="1">
    <citation type="submission" date="2020-08" db="EMBL/GenBank/DDBJ databases">
        <title>Sequencing the genomes of 1000 actinobacteria strains.</title>
        <authorList>
            <person name="Klenk H.-P."/>
        </authorList>
    </citation>
    <scope>NUCLEOTIDE SEQUENCE [LARGE SCALE GENOMIC DNA]</scope>
    <source>
        <strain evidence="2 3">DSM 102122</strain>
    </source>
</reference>
<evidence type="ECO:0000256" key="1">
    <source>
        <dbReference type="SAM" id="Phobius"/>
    </source>
</evidence>
<protein>
    <submittedName>
        <fullName evidence="2">Putative lysophospholipase L1 biosynthesis ABC-type transport system permease subunit</fullName>
    </submittedName>
</protein>